<keyword evidence="3" id="KW-1185">Reference proteome</keyword>
<dbReference type="PANTHER" id="PTHR48228">
    <property type="entry name" value="SUCCINYL-COA--D-CITRAMALATE COA-TRANSFERASE"/>
    <property type="match status" value="1"/>
</dbReference>
<evidence type="ECO:0000256" key="1">
    <source>
        <dbReference type="ARBA" id="ARBA00008383"/>
    </source>
</evidence>
<dbReference type="InterPro" id="IPR003673">
    <property type="entry name" value="CoA-Trfase_fam_III"/>
</dbReference>
<gene>
    <name evidence="2" type="ORF">CTheo_7648</name>
</gene>
<dbReference type="InterPro" id="IPR050509">
    <property type="entry name" value="CoA-transferase_III"/>
</dbReference>
<dbReference type="SUPFAM" id="SSF89796">
    <property type="entry name" value="CoA-transferase family III (CaiB/BaiF)"/>
    <property type="match status" value="2"/>
</dbReference>
<reference evidence="2 3" key="1">
    <citation type="journal article" date="2019" name="Fungal Biol. Biotechnol.">
        <title>Draft genome sequence of fastidious pathogen Ceratobasidium theobromae, which causes vascular-streak dieback in Theobroma cacao.</title>
        <authorList>
            <person name="Ali S.S."/>
            <person name="Asman A."/>
            <person name="Shao J."/>
            <person name="Firmansyah A.P."/>
            <person name="Susilo A.W."/>
            <person name="Rosmana A."/>
            <person name="McMahon P."/>
            <person name="Junaid M."/>
            <person name="Guest D."/>
            <person name="Kheng T.Y."/>
            <person name="Meinhardt L.W."/>
            <person name="Bailey B.A."/>
        </authorList>
    </citation>
    <scope>NUCLEOTIDE SEQUENCE [LARGE SCALE GENOMIC DNA]</scope>
    <source>
        <strain evidence="2 3">CT2</strain>
    </source>
</reference>
<name>A0A5N5QC06_9AGAM</name>
<evidence type="ECO:0000313" key="2">
    <source>
        <dbReference type="EMBL" id="KAB5588907.1"/>
    </source>
</evidence>
<dbReference type="AlphaFoldDB" id="A0A5N5QC06"/>
<dbReference type="EMBL" id="SSOP01000348">
    <property type="protein sequence ID" value="KAB5588907.1"/>
    <property type="molecule type" value="Genomic_DNA"/>
</dbReference>
<dbReference type="Proteomes" id="UP000383932">
    <property type="component" value="Unassembled WGS sequence"/>
</dbReference>
<dbReference type="GO" id="GO:0003824">
    <property type="term" value="F:catalytic activity"/>
    <property type="evidence" value="ECO:0007669"/>
    <property type="project" value="InterPro"/>
</dbReference>
<evidence type="ECO:0000313" key="3">
    <source>
        <dbReference type="Proteomes" id="UP000383932"/>
    </source>
</evidence>
<dbReference type="InterPro" id="IPR023606">
    <property type="entry name" value="CoA-Trfase_III_dom_1_sf"/>
</dbReference>
<proteinExistence type="inferred from homology"/>
<protein>
    <submittedName>
        <fullName evidence="2">L-carnitine dehydratase/bile acid-inducible protein F</fullName>
    </submittedName>
</protein>
<comment type="similarity">
    <text evidence="1">Belongs to the CoA-transferase III family.</text>
</comment>
<sequence length="514" mass="55217">MSLKSLESISARQVINKLWAIPALTLPPQATRKLELTGPPEPVVPSSFRVGVVAQASIACSALSSAYVHQLRHDRDELQAVSVDSRHAVLDFKSESWVTLDGKLTPDIWDPLAGVYETKDGHVRIHTNFPHHRDIILTTLGLATRPVPQREQLVEAFKSWSAQEFEDVATQAGGCVSQIRSFAKWDAHPHGIYSANFSPVLLTKTGDAPVSVRLTAPGKMPLEGVRVLDLTRVIAGPVCGRTLAAHGADVIWVTSPNLPDLPALDIDTSRGKRTIQLDLDNESDLATFRNLLKDADVLLQSYRPGALARRGFGPETLAKEYPGIITANLCAYGVDGPWGGRRGFDSLVQAATGFNIAEATSFNAAHGHISLSGTSTPIRVFPCQALDHSAGHLLTLGINSALAQRIKHGGSWDVQVSLLGVANWVRSLGQLEPEVGFSHDVMTHGQVPPRSVPLVPEIANLVVDVPTRAELEGGLGLGSVRLRALRHAAVMSETPVRVGIAPGGLNSAQPQWLK</sequence>
<dbReference type="PANTHER" id="PTHR48228:SF4">
    <property type="entry name" value="BLR3030 PROTEIN"/>
    <property type="match status" value="1"/>
</dbReference>
<dbReference type="OrthoDB" id="2308815at2759"/>
<comment type="caution">
    <text evidence="2">The sequence shown here is derived from an EMBL/GenBank/DDBJ whole genome shotgun (WGS) entry which is preliminary data.</text>
</comment>
<accession>A0A5N5QC06</accession>
<dbReference type="Pfam" id="PF02515">
    <property type="entry name" value="CoA_transf_3"/>
    <property type="match status" value="1"/>
</dbReference>
<dbReference type="InterPro" id="IPR044855">
    <property type="entry name" value="CoA-Trfase_III_dom3_sf"/>
</dbReference>
<organism evidence="2 3">
    <name type="scientific">Ceratobasidium theobromae</name>
    <dbReference type="NCBI Taxonomy" id="1582974"/>
    <lineage>
        <taxon>Eukaryota</taxon>
        <taxon>Fungi</taxon>
        <taxon>Dikarya</taxon>
        <taxon>Basidiomycota</taxon>
        <taxon>Agaricomycotina</taxon>
        <taxon>Agaricomycetes</taxon>
        <taxon>Cantharellales</taxon>
        <taxon>Ceratobasidiaceae</taxon>
        <taxon>Ceratobasidium</taxon>
    </lineage>
</organism>
<dbReference type="Gene3D" id="3.40.50.10540">
    <property type="entry name" value="Crotonobetainyl-coa:carnitine coa-transferase, domain 1"/>
    <property type="match status" value="2"/>
</dbReference>
<dbReference type="Gene3D" id="3.30.1540.10">
    <property type="entry name" value="formyl-coa transferase, domain 3"/>
    <property type="match status" value="1"/>
</dbReference>